<proteinExistence type="predicted"/>
<evidence type="ECO:0000256" key="1">
    <source>
        <dbReference type="SAM" id="Coils"/>
    </source>
</evidence>
<evidence type="ECO:0000256" key="2">
    <source>
        <dbReference type="SAM" id="MobiDB-lite"/>
    </source>
</evidence>
<gene>
    <name evidence="3" type="ORF">WR25_07400</name>
</gene>
<sequence>MASSAQPDQNEQQMQQPLVLSEQDHNMMTNDPAESLIDESEFEIVNKITGDNSGDELDNEPNAAPAWSLQQSINLATMNTFPESLQLNSLSHVVNGMPASMAASITTLTSSTVNDENVDKSDAMMVQSSVDTPVLQASMVGPSESASIVHLQHDEAEAAQHNMASEQEEFRSACASPTIQTMTSTISSTDTINDTLHKQKETRQILLDAIATLTSLSDEEMELTRELVNENVPLEQQMEMVRDSAEIISKENSLLKEANDTLTKEREGIQKLYEEAQKKLEKANDEILKLNADIISHKMEISNLKAQPSSGPSLVMVDHVSQSVNPNLAVDAANLNKQLEESNKTIEQLKLQLDEATARYLGELDRRKEAENKGITSRWDMDDQFLARQLSDKHDYALKKVRIEISALQDQLNHAKEDLGTKEEIIKVLQEDHTEGTRQLAEKDMQLKEKDVRLAEVHRILQRFNLLEPGQEPSATAAAVNSPREERRSVPELSIAEGQRLCGRGWSRFVGGMDQLRSRGSNRRGGNNHATTEPFVQIQQEEVEAIGPLPNYPSPSSHRHRHRRFPVPVVSHVFRHRRGRHAHAELGREGQNQEQGNIGRTEPNQPGHRRLGRALDNRDRNSDMAP</sequence>
<feature type="region of interest" description="Disordered" evidence="2">
    <location>
        <begin position="471"/>
        <end position="490"/>
    </location>
</feature>
<feature type="coiled-coil region" evidence="1">
    <location>
        <begin position="398"/>
        <end position="432"/>
    </location>
</feature>
<organism evidence="3 4">
    <name type="scientific">Diploscapter pachys</name>
    <dbReference type="NCBI Taxonomy" id="2018661"/>
    <lineage>
        <taxon>Eukaryota</taxon>
        <taxon>Metazoa</taxon>
        <taxon>Ecdysozoa</taxon>
        <taxon>Nematoda</taxon>
        <taxon>Chromadorea</taxon>
        <taxon>Rhabditida</taxon>
        <taxon>Rhabditina</taxon>
        <taxon>Rhabditomorpha</taxon>
        <taxon>Rhabditoidea</taxon>
        <taxon>Rhabditidae</taxon>
        <taxon>Diploscapter</taxon>
    </lineage>
</organism>
<protein>
    <submittedName>
        <fullName evidence="3">Uncharacterized protein</fullName>
    </submittedName>
</protein>
<keyword evidence="4" id="KW-1185">Reference proteome</keyword>
<evidence type="ECO:0000313" key="4">
    <source>
        <dbReference type="Proteomes" id="UP000218231"/>
    </source>
</evidence>
<feature type="coiled-coil region" evidence="1">
    <location>
        <begin position="255"/>
        <end position="300"/>
    </location>
</feature>
<feature type="region of interest" description="Disordered" evidence="2">
    <location>
        <begin position="582"/>
        <end position="626"/>
    </location>
</feature>
<dbReference type="EMBL" id="LIAE01007224">
    <property type="protein sequence ID" value="PAV80868.1"/>
    <property type="molecule type" value="Genomic_DNA"/>
</dbReference>
<keyword evidence="1" id="KW-0175">Coiled coil</keyword>
<feature type="coiled-coil region" evidence="1">
    <location>
        <begin position="332"/>
        <end position="373"/>
    </location>
</feature>
<dbReference type="STRING" id="2018661.A0A2A2L3L4"/>
<feature type="compositionally biased region" description="Low complexity" evidence="2">
    <location>
        <begin position="1"/>
        <end position="16"/>
    </location>
</feature>
<dbReference type="AlphaFoldDB" id="A0A2A2L3L4"/>
<feature type="compositionally biased region" description="Polar residues" evidence="2">
    <location>
        <begin position="590"/>
        <end position="604"/>
    </location>
</feature>
<evidence type="ECO:0000313" key="3">
    <source>
        <dbReference type="EMBL" id="PAV80866.1"/>
    </source>
</evidence>
<comment type="caution">
    <text evidence="3">The sequence shown here is derived from an EMBL/GenBank/DDBJ whole genome shotgun (WGS) entry which is preliminary data.</text>
</comment>
<dbReference type="Proteomes" id="UP000218231">
    <property type="component" value="Unassembled WGS sequence"/>
</dbReference>
<feature type="region of interest" description="Disordered" evidence="2">
    <location>
        <begin position="1"/>
        <end position="24"/>
    </location>
</feature>
<accession>A0A2A2L3L4</accession>
<reference evidence="3 4" key="1">
    <citation type="journal article" date="2017" name="Curr. Biol.">
        <title>Genome architecture and evolution of a unichromosomal asexual nematode.</title>
        <authorList>
            <person name="Fradin H."/>
            <person name="Zegar C."/>
            <person name="Gutwein M."/>
            <person name="Lucas J."/>
            <person name="Kovtun M."/>
            <person name="Corcoran D."/>
            <person name="Baugh L.R."/>
            <person name="Kiontke K."/>
            <person name="Gunsalus K."/>
            <person name="Fitch D.H."/>
            <person name="Piano F."/>
        </authorList>
    </citation>
    <scope>NUCLEOTIDE SEQUENCE [LARGE SCALE GENOMIC DNA]</scope>
    <source>
        <strain evidence="3">PF1309</strain>
    </source>
</reference>
<feature type="compositionally biased region" description="Basic and acidic residues" evidence="2">
    <location>
        <begin position="613"/>
        <end position="626"/>
    </location>
</feature>
<name>A0A2A2L3L4_9BILA</name>
<dbReference type="EMBL" id="LIAE01007224">
    <property type="protein sequence ID" value="PAV80866.1"/>
    <property type="molecule type" value="Genomic_DNA"/>
</dbReference>